<protein>
    <submittedName>
        <fullName evidence="1">Uncharacterized protein</fullName>
    </submittedName>
</protein>
<dbReference type="InParanoid" id="A0A2P6MTN3"/>
<dbReference type="Proteomes" id="UP000241769">
    <property type="component" value="Unassembled WGS sequence"/>
</dbReference>
<evidence type="ECO:0000313" key="1">
    <source>
        <dbReference type="EMBL" id="PRP75044.1"/>
    </source>
</evidence>
<sequence>MSRPKKQFLGCVGKYTPPEYKIVLYNGLRNSAYEKELNACHTTFSHYKQSNSVKTTSWNEDTRNIIRRQILQAAENSGDVTDEDVDIEDE</sequence>
<accession>A0A2P6MTN3</accession>
<name>A0A2P6MTN3_9EUKA</name>
<evidence type="ECO:0000313" key="2">
    <source>
        <dbReference type="Proteomes" id="UP000241769"/>
    </source>
</evidence>
<reference evidence="1 2" key="1">
    <citation type="journal article" date="2018" name="Genome Biol. Evol.">
        <title>Multiple Roots of Fruiting Body Formation in Amoebozoa.</title>
        <authorList>
            <person name="Hillmann F."/>
            <person name="Forbes G."/>
            <person name="Novohradska S."/>
            <person name="Ferling I."/>
            <person name="Riege K."/>
            <person name="Groth M."/>
            <person name="Westermann M."/>
            <person name="Marz M."/>
            <person name="Spaller T."/>
            <person name="Winckler T."/>
            <person name="Schaap P."/>
            <person name="Glockner G."/>
        </authorList>
    </citation>
    <scope>NUCLEOTIDE SEQUENCE [LARGE SCALE GENOMIC DNA]</scope>
    <source>
        <strain evidence="1 2">Jena</strain>
    </source>
</reference>
<keyword evidence="2" id="KW-1185">Reference proteome</keyword>
<dbReference type="AlphaFoldDB" id="A0A2P6MTN3"/>
<gene>
    <name evidence="1" type="ORF">PROFUN_03880</name>
</gene>
<dbReference type="EMBL" id="MDYQ01000419">
    <property type="protein sequence ID" value="PRP75044.1"/>
    <property type="molecule type" value="Genomic_DNA"/>
</dbReference>
<proteinExistence type="predicted"/>
<comment type="caution">
    <text evidence="1">The sequence shown here is derived from an EMBL/GenBank/DDBJ whole genome shotgun (WGS) entry which is preliminary data.</text>
</comment>
<organism evidence="1 2">
    <name type="scientific">Planoprotostelium fungivorum</name>
    <dbReference type="NCBI Taxonomy" id="1890364"/>
    <lineage>
        <taxon>Eukaryota</taxon>
        <taxon>Amoebozoa</taxon>
        <taxon>Evosea</taxon>
        <taxon>Variosea</taxon>
        <taxon>Cavosteliida</taxon>
        <taxon>Cavosteliaceae</taxon>
        <taxon>Planoprotostelium</taxon>
    </lineage>
</organism>